<keyword evidence="4" id="KW-0143">Chaperone</keyword>
<dbReference type="HOGENOM" id="CLU_908572_0_0_11"/>
<evidence type="ECO:0000256" key="3">
    <source>
        <dbReference type="ARBA" id="ARBA00022490"/>
    </source>
</evidence>
<protein>
    <recommendedName>
        <fullName evidence="7">ESX secretion-associated protein EspG</fullName>
    </recommendedName>
</protein>
<name>A0A0H3MR02_MYCLB</name>
<keyword evidence="3" id="KW-0963">Cytoplasm</keyword>
<evidence type="ECO:0000256" key="1">
    <source>
        <dbReference type="ARBA" id="ARBA00004496"/>
    </source>
</evidence>
<sequence>MDHQSTRTDITVNVDGFWLLQALLDIRHVAPELRCRPFVSTDSNDWLHEHPGMAVMREQGIVVNGNVNEHVATRMRVFAAPDLEVVALLSRGKLLYGAVNDENQPPGSRDIPENEFRVVLVRRGSHWASAVRVGNDITIDDVAIADSASITSLVMDGLESIHHADPAAINAVNVPLEEMLEATKSWQDAGFNVFSGRDLRRMGISAATVAALGQALSDPAAEAAVYARQYRDDAKGPSASVLSLKDSSSGRIAIYQQARTAGLGDAWLAICPATPQLVQLGLKTVLDTLPYGDWKTHSRV</sequence>
<dbReference type="AlphaFoldDB" id="A0A0H3MR02"/>
<evidence type="ECO:0000256" key="4">
    <source>
        <dbReference type="ARBA" id="ARBA00023186"/>
    </source>
</evidence>
<dbReference type="Proteomes" id="UP000006900">
    <property type="component" value="Chromosome"/>
</dbReference>
<reference evidence="5 6" key="1">
    <citation type="journal article" date="2009" name="Nat. Genet.">
        <title>Comparative genomic and phylogeographic analysis of Mycobacterium leprae.</title>
        <authorList>
            <person name="Monot M."/>
            <person name="Honore N."/>
            <person name="Garnier T."/>
            <person name="Zidane N."/>
            <person name="Sherafi D."/>
            <person name="Paniz-Mondolfi A."/>
            <person name="Matsuoka M."/>
            <person name="Taylor G.M."/>
            <person name="Donoghue H.D."/>
            <person name="Bouwman A."/>
            <person name="Mays S."/>
            <person name="Watson C."/>
            <person name="Lockwood D."/>
            <person name="Khamispour A."/>
            <person name="Dowlati Y."/>
            <person name="Jianping S."/>
            <person name="Rea T.H."/>
            <person name="Vera-Cabrera L."/>
            <person name="Stefani M.M."/>
            <person name="Banu S."/>
            <person name="Macdonald M."/>
            <person name="Sapkota B.R."/>
            <person name="Spencer J.S."/>
            <person name="Thomas J."/>
            <person name="Harshman K."/>
            <person name="Singh P."/>
            <person name="Busso P."/>
            <person name="Gattiker A."/>
            <person name="Rougemont J."/>
            <person name="Brennan P.J."/>
            <person name="Cole S.T."/>
        </authorList>
    </citation>
    <scope>NUCLEOTIDE SEQUENCE [LARGE SCALE GENOMIC DNA]</scope>
    <source>
        <strain evidence="6">Br4923</strain>
    </source>
</reference>
<evidence type="ECO:0000256" key="2">
    <source>
        <dbReference type="ARBA" id="ARBA00006411"/>
    </source>
</evidence>
<dbReference type="EMBL" id="FM211192">
    <property type="protein sequence ID" value="CAR71635.1"/>
    <property type="molecule type" value="Genomic_DNA"/>
</dbReference>
<evidence type="ECO:0000313" key="6">
    <source>
        <dbReference type="Proteomes" id="UP000006900"/>
    </source>
</evidence>
<organism evidence="5 6">
    <name type="scientific">Mycobacterium leprae (strain Br4923)</name>
    <dbReference type="NCBI Taxonomy" id="561304"/>
    <lineage>
        <taxon>Bacteria</taxon>
        <taxon>Bacillati</taxon>
        <taxon>Actinomycetota</taxon>
        <taxon>Actinomycetes</taxon>
        <taxon>Mycobacteriales</taxon>
        <taxon>Mycobacteriaceae</taxon>
        <taxon>Mycobacterium</taxon>
    </lineage>
</organism>
<dbReference type="InterPro" id="IPR025734">
    <property type="entry name" value="EspG"/>
</dbReference>
<evidence type="ECO:0008006" key="7">
    <source>
        <dbReference type="Google" id="ProtNLM"/>
    </source>
</evidence>
<comment type="subcellular location">
    <subcellularLocation>
        <location evidence="1">Cytoplasm</location>
    </subcellularLocation>
</comment>
<gene>
    <name evidence="5" type="ordered locus">MLBr01540</name>
</gene>
<proteinExistence type="inferred from homology"/>
<accession>A0A0H3MR02</accession>
<comment type="similarity">
    <text evidence="2">Belongs to the EspG family.</text>
</comment>
<dbReference type="KEGG" id="mlb:MLBr01540"/>
<dbReference type="Pfam" id="PF14011">
    <property type="entry name" value="ESX-1_EspG"/>
    <property type="match status" value="1"/>
</dbReference>
<evidence type="ECO:0000313" key="5">
    <source>
        <dbReference type="EMBL" id="CAR71635.1"/>
    </source>
</evidence>
<dbReference type="GO" id="GO:0005737">
    <property type="term" value="C:cytoplasm"/>
    <property type="evidence" value="ECO:0007669"/>
    <property type="project" value="UniProtKB-SubCell"/>
</dbReference>